<evidence type="ECO:0000313" key="3">
    <source>
        <dbReference type="Proteomes" id="UP000234681"/>
    </source>
</evidence>
<dbReference type="Proteomes" id="UP000234681">
    <property type="component" value="Chromosome 11"/>
</dbReference>
<name>A6IQL9_RAT</name>
<dbReference type="AlphaFoldDB" id="A6IQL9"/>
<accession>A6IQL9</accession>
<evidence type="ECO:0000256" key="1">
    <source>
        <dbReference type="SAM" id="MobiDB-lite"/>
    </source>
</evidence>
<feature type="region of interest" description="Disordered" evidence="1">
    <location>
        <begin position="1"/>
        <end position="23"/>
    </location>
</feature>
<evidence type="ECO:0000313" key="2">
    <source>
        <dbReference type="EMBL" id="EDM11022.1"/>
    </source>
</evidence>
<organism evidence="2 3">
    <name type="scientific">Rattus norvegicus</name>
    <name type="common">Rat</name>
    <dbReference type="NCBI Taxonomy" id="10116"/>
    <lineage>
        <taxon>Eukaryota</taxon>
        <taxon>Metazoa</taxon>
        <taxon>Chordata</taxon>
        <taxon>Craniata</taxon>
        <taxon>Vertebrata</taxon>
        <taxon>Euteleostomi</taxon>
        <taxon>Mammalia</taxon>
        <taxon>Eutheria</taxon>
        <taxon>Euarchontoglires</taxon>
        <taxon>Glires</taxon>
        <taxon>Rodentia</taxon>
        <taxon>Myomorpha</taxon>
        <taxon>Muroidea</taxon>
        <taxon>Muridae</taxon>
        <taxon>Murinae</taxon>
        <taxon>Rattus</taxon>
    </lineage>
</organism>
<reference evidence="3" key="1">
    <citation type="submission" date="2005-09" db="EMBL/GenBank/DDBJ databases">
        <authorList>
            <person name="Mural R.J."/>
            <person name="Li P.W."/>
            <person name="Adams M.D."/>
            <person name="Amanatides P.G."/>
            <person name="Baden-Tillson H."/>
            <person name="Barnstead M."/>
            <person name="Chin S.H."/>
            <person name="Dew I."/>
            <person name="Evans C.A."/>
            <person name="Ferriera S."/>
            <person name="Flanigan M."/>
            <person name="Fosler C."/>
            <person name="Glodek A."/>
            <person name="Gu Z."/>
            <person name="Holt R.A."/>
            <person name="Jennings D."/>
            <person name="Kraft C.L."/>
            <person name="Lu F."/>
            <person name="Nguyen T."/>
            <person name="Nusskern D.R."/>
            <person name="Pfannkoch C.M."/>
            <person name="Sitter C."/>
            <person name="Sutton G.G."/>
            <person name="Venter J.C."/>
            <person name="Wang Z."/>
            <person name="Woodage T."/>
            <person name="Zheng X.H."/>
            <person name="Zhong F."/>
        </authorList>
    </citation>
    <scope>NUCLEOTIDE SEQUENCE [LARGE SCALE GENOMIC DNA]</scope>
    <source>
        <strain>BN</strain>
        <strain evidence="3">Sprague-Dawley</strain>
    </source>
</reference>
<gene>
    <name evidence="2" type="ORF">rCG_52954</name>
</gene>
<protein>
    <submittedName>
        <fullName evidence="2">RCG52954</fullName>
    </submittedName>
</protein>
<proteinExistence type="predicted"/>
<dbReference type="EMBL" id="CH473967">
    <property type="protein sequence ID" value="EDM11022.1"/>
    <property type="molecule type" value="Genomic_DNA"/>
</dbReference>
<sequence length="81" mass="9242">MNRFVDGHHHKGHKLEARHVPLGKPGPSGFLQCLEKVRTLEIPLGAKQQHKPKRSRDIITHELLDMSQNLQPPQLSLWVGK</sequence>